<dbReference type="EMBL" id="DVHN01000096">
    <property type="protein sequence ID" value="HIR88805.1"/>
    <property type="molecule type" value="Genomic_DNA"/>
</dbReference>
<dbReference type="Proteomes" id="UP000824201">
    <property type="component" value="Unassembled WGS sequence"/>
</dbReference>
<dbReference type="PANTHER" id="PTHR34265">
    <property type="entry name" value="TYPE III PANTOTHENATE KINASE"/>
    <property type="match status" value="1"/>
</dbReference>
<dbReference type="HAMAP" id="MF_01274">
    <property type="entry name" value="Pantothen_kinase_3"/>
    <property type="match status" value="1"/>
</dbReference>
<feature type="active site" description="Proton acceptor" evidence="16">
    <location>
        <position position="109"/>
    </location>
</feature>
<keyword evidence="16" id="KW-0479">Metal-binding</keyword>
<protein>
    <recommendedName>
        <fullName evidence="15 16">Type III pantothenate kinase</fullName>
        <ecNumber evidence="6 16">2.7.1.33</ecNumber>
    </recommendedName>
    <alternativeName>
        <fullName evidence="16">PanK-III</fullName>
    </alternativeName>
    <alternativeName>
        <fullName evidence="16">Pantothenic acid kinase</fullName>
    </alternativeName>
</protein>
<evidence type="ECO:0000256" key="5">
    <source>
        <dbReference type="ARBA" id="ARBA00011738"/>
    </source>
</evidence>
<keyword evidence="7 16" id="KW-0963">Cytoplasm</keyword>
<feature type="binding site" evidence="16">
    <location>
        <begin position="107"/>
        <end position="110"/>
    </location>
    <ligand>
        <name>substrate</name>
    </ligand>
</feature>
<evidence type="ECO:0000256" key="4">
    <source>
        <dbReference type="ARBA" id="ARBA00005225"/>
    </source>
</evidence>
<comment type="cofactor">
    <cofactor evidence="16">
        <name>NH4(+)</name>
        <dbReference type="ChEBI" id="CHEBI:28938"/>
    </cofactor>
    <cofactor evidence="16">
        <name>K(+)</name>
        <dbReference type="ChEBI" id="CHEBI:29103"/>
    </cofactor>
    <text evidence="16">A monovalent cation. Ammonium or potassium.</text>
</comment>
<dbReference type="GO" id="GO:0046872">
    <property type="term" value="F:metal ion binding"/>
    <property type="evidence" value="ECO:0007669"/>
    <property type="project" value="UniProtKB-KW"/>
</dbReference>
<feature type="binding site" evidence="16">
    <location>
        <begin position="6"/>
        <end position="13"/>
    </location>
    <ligand>
        <name>ATP</name>
        <dbReference type="ChEBI" id="CHEBI:30616"/>
    </ligand>
</feature>
<dbReference type="Pfam" id="PF03309">
    <property type="entry name" value="Pan_kinase"/>
    <property type="match status" value="1"/>
</dbReference>
<comment type="caution">
    <text evidence="16">Lacks conserved residue(s) required for the propagation of feature annotation.</text>
</comment>
<comment type="pathway">
    <text evidence="4 16">Cofactor biosynthesis; coenzyme A biosynthesis; CoA from (R)-pantothenate: step 1/5.</text>
</comment>
<dbReference type="InterPro" id="IPR043129">
    <property type="entry name" value="ATPase_NBD"/>
</dbReference>
<keyword evidence="8 16" id="KW-0808">Transferase</keyword>
<evidence type="ECO:0000256" key="12">
    <source>
        <dbReference type="ARBA" id="ARBA00022958"/>
    </source>
</evidence>
<evidence type="ECO:0000256" key="13">
    <source>
        <dbReference type="ARBA" id="ARBA00022993"/>
    </source>
</evidence>
<comment type="caution">
    <text evidence="17">The sequence shown here is derived from an EMBL/GenBank/DDBJ whole genome shotgun (WGS) entry which is preliminary data.</text>
</comment>
<reference evidence="17" key="2">
    <citation type="journal article" date="2021" name="PeerJ">
        <title>Extensive microbial diversity within the chicken gut microbiome revealed by metagenomics and culture.</title>
        <authorList>
            <person name="Gilroy R."/>
            <person name="Ravi A."/>
            <person name="Getino M."/>
            <person name="Pursley I."/>
            <person name="Horton D.L."/>
            <person name="Alikhan N.F."/>
            <person name="Baker D."/>
            <person name="Gharbi K."/>
            <person name="Hall N."/>
            <person name="Watson M."/>
            <person name="Adriaenssens E.M."/>
            <person name="Foster-Nyarko E."/>
            <person name="Jarju S."/>
            <person name="Secka A."/>
            <person name="Antonio M."/>
            <person name="Oren A."/>
            <person name="Chaudhuri R.R."/>
            <person name="La Ragione R."/>
            <person name="Hildebrand F."/>
            <person name="Pallen M.J."/>
        </authorList>
    </citation>
    <scope>NUCLEOTIDE SEQUENCE</scope>
    <source>
        <strain evidence="17">ChiW13-3771</strain>
    </source>
</reference>
<evidence type="ECO:0000256" key="1">
    <source>
        <dbReference type="ARBA" id="ARBA00001206"/>
    </source>
</evidence>
<comment type="similarity">
    <text evidence="14 16">Belongs to the type III pantothenate kinase family.</text>
</comment>
<evidence type="ECO:0000256" key="16">
    <source>
        <dbReference type="HAMAP-Rule" id="MF_01274"/>
    </source>
</evidence>
<dbReference type="Gene3D" id="3.30.420.40">
    <property type="match status" value="2"/>
</dbReference>
<keyword evidence="11 16" id="KW-0067">ATP-binding</keyword>
<evidence type="ECO:0000256" key="15">
    <source>
        <dbReference type="ARBA" id="ARBA00040883"/>
    </source>
</evidence>
<accession>A0A9D1EEQ0</accession>
<evidence type="ECO:0000256" key="11">
    <source>
        <dbReference type="ARBA" id="ARBA00022840"/>
    </source>
</evidence>
<evidence type="ECO:0000256" key="14">
    <source>
        <dbReference type="ARBA" id="ARBA00038036"/>
    </source>
</evidence>
<keyword evidence="9 16" id="KW-0547">Nucleotide-binding</keyword>
<sequence>MILAIDIGNSNIVIGCIDKENTYFVERLSTNHSKTDLEYAINIKSILDLYHITSEAIEGSIISSVVPPLSNVMKRAVWKCLGKQAMIVGPGLKTGLDIKIDNPGQLGSDLVVDAVAAIAEYPVPAIVIDMGTATTFSVINEKKTYLGGAIIPGVRISLDSMTSRTSQLPKISLEAPRHTIGKNTIECIKSGAIYANASMIDGMIERINEELGREATVIATGGLSAFIIPHCKKKIIYDDNLLLKGLQIIYNKNK</sequence>
<dbReference type="EC" id="2.7.1.33" evidence="6 16"/>
<comment type="cofactor">
    <cofactor evidence="2">
        <name>K(+)</name>
        <dbReference type="ChEBI" id="CHEBI:29103"/>
    </cofactor>
</comment>
<comment type="subunit">
    <text evidence="5 16">Homodimer.</text>
</comment>
<name>A0A9D1EEQ0_9FIRM</name>
<dbReference type="InterPro" id="IPR004619">
    <property type="entry name" value="Type_III_PanK"/>
</dbReference>
<proteinExistence type="inferred from homology"/>
<evidence type="ECO:0000256" key="2">
    <source>
        <dbReference type="ARBA" id="ARBA00001958"/>
    </source>
</evidence>
<evidence type="ECO:0000313" key="18">
    <source>
        <dbReference type="Proteomes" id="UP000824201"/>
    </source>
</evidence>
<keyword evidence="10 16" id="KW-0418">Kinase</keyword>
<comment type="subcellular location">
    <subcellularLocation>
        <location evidence="3 16">Cytoplasm</location>
    </subcellularLocation>
</comment>
<dbReference type="NCBIfam" id="NF009855">
    <property type="entry name" value="PRK13321.1"/>
    <property type="match status" value="1"/>
</dbReference>
<evidence type="ECO:0000256" key="9">
    <source>
        <dbReference type="ARBA" id="ARBA00022741"/>
    </source>
</evidence>
<evidence type="ECO:0000256" key="8">
    <source>
        <dbReference type="ARBA" id="ARBA00022679"/>
    </source>
</evidence>
<dbReference type="GO" id="GO:0005737">
    <property type="term" value="C:cytoplasm"/>
    <property type="evidence" value="ECO:0007669"/>
    <property type="project" value="UniProtKB-SubCell"/>
</dbReference>
<feature type="binding site" evidence="16">
    <location>
        <position position="129"/>
    </location>
    <ligand>
        <name>K(+)</name>
        <dbReference type="ChEBI" id="CHEBI:29103"/>
    </ligand>
</feature>
<evidence type="ECO:0000256" key="7">
    <source>
        <dbReference type="ARBA" id="ARBA00022490"/>
    </source>
</evidence>
<keyword evidence="13 16" id="KW-0173">Coenzyme A biosynthesis</keyword>
<comment type="function">
    <text evidence="16">Catalyzes the phosphorylation of pantothenate (Pan), the first step in CoA biosynthesis.</text>
</comment>
<keyword evidence="12 16" id="KW-0630">Potassium</keyword>
<evidence type="ECO:0000313" key="17">
    <source>
        <dbReference type="EMBL" id="HIR88805.1"/>
    </source>
</evidence>
<feature type="binding site" evidence="16">
    <location>
        <position position="184"/>
    </location>
    <ligand>
        <name>substrate</name>
    </ligand>
</feature>
<evidence type="ECO:0000256" key="10">
    <source>
        <dbReference type="ARBA" id="ARBA00022777"/>
    </source>
</evidence>
<dbReference type="AlphaFoldDB" id="A0A9D1EEQ0"/>
<evidence type="ECO:0000256" key="6">
    <source>
        <dbReference type="ARBA" id="ARBA00012102"/>
    </source>
</evidence>
<dbReference type="GO" id="GO:0005524">
    <property type="term" value="F:ATP binding"/>
    <property type="evidence" value="ECO:0007669"/>
    <property type="project" value="UniProtKB-UniRule"/>
</dbReference>
<dbReference type="NCBIfam" id="TIGR00671">
    <property type="entry name" value="baf"/>
    <property type="match status" value="1"/>
</dbReference>
<dbReference type="PANTHER" id="PTHR34265:SF1">
    <property type="entry name" value="TYPE III PANTOTHENATE KINASE"/>
    <property type="match status" value="1"/>
</dbReference>
<evidence type="ECO:0000256" key="3">
    <source>
        <dbReference type="ARBA" id="ARBA00004496"/>
    </source>
</evidence>
<gene>
    <name evidence="16" type="primary">coaX</name>
    <name evidence="17" type="ORF">IAC96_07635</name>
</gene>
<feature type="binding site" evidence="16">
    <location>
        <position position="132"/>
    </location>
    <ligand>
        <name>ATP</name>
        <dbReference type="ChEBI" id="CHEBI:30616"/>
    </ligand>
</feature>
<dbReference type="SUPFAM" id="SSF53067">
    <property type="entry name" value="Actin-like ATPase domain"/>
    <property type="match status" value="2"/>
</dbReference>
<comment type="catalytic activity">
    <reaction evidence="1 16">
        <text>(R)-pantothenate + ATP = (R)-4'-phosphopantothenate + ADP + H(+)</text>
        <dbReference type="Rhea" id="RHEA:16373"/>
        <dbReference type="ChEBI" id="CHEBI:10986"/>
        <dbReference type="ChEBI" id="CHEBI:15378"/>
        <dbReference type="ChEBI" id="CHEBI:29032"/>
        <dbReference type="ChEBI" id="CHEBI:30616"/>
        <dbReference type="ChEBI" id="CHEBI:456216"/>
        <dbReference type="EC" id="2.7.1.33"/>
    </reaction>
</comment>
<dbReference type="CDD" id="cd24015">
    <property type="entry name" value="ASKHA_NBD_PanK-III"/>
    <property type="match status" value="1"/>
</dbReference>
<organism evidence="17 18">
    <name type="scientific">Candidatus Fimimorpha faecalis</name>
    <dbReference type="NCBI Taxonomy" id="2840824"/>
    <lineage>
        <taxon>Bacteria</taxon>
        <taxon>Bacillati</taxon>
        <taxon>Bacillota</taxon>
        <taxon>Clostridia</taxon>
        <taxon>Eubacteriales</taxon>
        <taxon>Candidatus Fimimorpha</taxon>
    </lineage>
</organism>
<reference evidence="17" key="1">
    <citation type="submission" date="2020-10" db="EMBL/GenBank/DDBJ databases">
        <authorList>
            <person name="Gilroy R."/>
        </authorList>
    </citation>
    <scope>NUCLEOTIDE SEQUENCE</scope>
    <source>
        <strain evidence="17">ChiW13-3771</strain>
    </source>
</reference>
<dbReference type="GO" id="GO:0015937">
    <property type="term" value="P:coenzyme A biosynthetic process"/>
    <property type="evidence" value="ECO:0007669"/>
    <property type="project" value="UniProtKB-UniRule"/>
</dbReference>
<dbReference type="GO" id="GO:0004594">
    <property type="term" value="F:pantothenate kinase activity"/>
    <property type="evidence" value="ECO:0007669"/>
    <property type="project" value="UniProtKB-UniRule"/>
</dbReference>